<evidence type="ECO:0000256" key="3">
    <source>
        <dbReference type="ARBA" id="ARBA00022989"/>
    </source>
</evidence>
<evidence type="ECO:0000256" key="2">
    <source>
        <dbReference type="ARBA" id="ARBA00022692"/>
    </source>
</evidence>
<reference evidence="8" key="1">
    <citation type="submission" date="2016-10" db="EMBL/GenBank/DDBJ databases">
        <authorList>
            <person name="Varghese N."/>
            <person name="Submissions S."/>
        </authorList>
    </citation>
    <scope>NUCLEOTIDE SEQUENCE [LARGE SCALE GENOMIC DNA]</scope>
    <source>
        <strain evidence="8">DSM 17298</strain>
    </source>
</reference>
<dbReference type="EMBL" id="FNVR01000013">
    <property type="protein sequence ID" value="SEG09282.1"/>
    <property type="molecule type" value="Genomic_DNA"/>
</dbReference>
<evidence type="ECO:0000256" key="5">
    <source>
        <dbReference type="SAM" id="Phobius"/>
    </source>
</evidence>
<dbReference type="AlphaFoldDB" id="A0A1H5XC21"/>
<dbReference type="Pfam" id="PF06271">
    <property type="entry name" value="RDD"/>
    <property type="match status" value="1"/>
</dbReference>
<protein>
    <submittedName>
        <fullName evidence="7">Uncharacterized membrane protein YckC, RDD family</fullName>
    </submittedName>
</protein>
<evidence type="ECO:0000256" key="1">
    <source>
        <dbReference type="ARBA" id="ARBA00004141"/>
    </source>
</evidence>
<name>A0A1H5XC21_9BACT</name>
<evidence type="ECO:0000313" key="8">
    <source>
        <dbReference type="Proteomes" id="UP000236736"/>
    </source>
</evidence>
<proteinExistence type="predicted"/>
<organism evidence="7 8">
    <name type="scientific">Algoriphagus boritolerans DSM 17298 = JCM 18970</name>
    <dbReference type="NCBI Taxonomy" id="1120964"/>
    <lineage>
        <taxon>Bacteria</taxon>
        <taxon>Pseudomonadati</taxon>
        <taxon>Bacteroidota</taxon>
        <taxon>Cytophagia</taxon>
        <taxon>Cytophagales</taxon>
        <taxon>Cyclobacteriaceae</taxon>
        <taxon>Algoriphagus</taxon>
    </lineage>
</organism>
<feature type="transmembrane region" description="Helical" evidence="5">
    <location>
        <begin position="157"/>
        <end position="175"/>
    </location>
</feature>
<dbReference type="STRING" id="1120964.GCA_001313265_04189"/>
<evidence type="ECO:0000259" key="6">
    <source>
        <dbReference type="Pfam" id="PF06271"/>
    </source>
</evidence>
<accession>A0A1H5XC21</accession>
<evidence type="ECO:0000256" key="4">
    <source>
        <dbReference type="ARBA" id="ARBA00023136"/>
    </source>
</evidence>
<keyword evidence="4 5" id="KW-0472">Membrane</keyword>
<dbReference type="Proteomes" id="UP000236736">
    <property type="component" value="Unassembled WGS sequence"/>
</dbReference>
<feature type="transmembrane region" description="Helical" evidence="5">
    <location>
        <begin position="20"/>
        <end position="42"/>
    </location>
</feature>
<evidence type="ECO:0000313" key="7">
    <source>
        <dbReference type="EMBL" id="SEG09282.1"/>
    </source>
</evidence>
<sequence>MNVTDNKKISTGTRLGAMLLDHLFMTMIAMVFFIPGMISGFADAFNVSHEQTRPNFMGGGFGYLSMLGFAIYFCKDCINGRSIAKRILKLQVVDNSTGQVASPLKCFIRNMFIIIWPIEGIIALTNPSRRLGDRVAGTKLIVFDPTLEQPKVNIGKVLIPVAIAYGLMFLFMLPFKGLMSAMEGQKINYVETSFNQQSSKELEQLLTDSLGQYLTPSVKIYDKIQNEDLKYISTILQLKENYLEDESNYEQLNSLTTTLIYSKCPKETFTGQVKYIFQTSGQMQSRAIHLGTDIKPKREE</sequence>
<dbReference type="GO" id="GO:0016020">
    <property type="term" value="C:membrane"/>
    <property type="evidence" value="ECO:0007669"/>
    <property type="project" value="UniProtKB-SubCell"/>
</dbReference>
<dbReference type="RefSeq" id="WP_103925106.1">
    <property type="nucleotide sequence ID" value="NZ_FNVR01000013.1"/>
</dbReference>
<dbReference type="InterPro" id="IPR010432">
    <property type="entry name" value="RDD"/>
</dbReference>
<keyword evidence="3 5" id="KW-1133">Transmembrane helix</keyword>
<feature type="domain" description="RDD" evidence="6">
    <location>
        <begin position="11"/>
        <end position="155"/>
    </location>
</feature>
<dbReference type="OrthoDB" id="9814143at2"/>
<keyword evidence="8" id="KW-1185">Reference proteome</keyword>
<gene>
    <name evidence="7" type="ORF">SAMN03080598_02444</name>
</gene>
<feature type="transmembrane region" description="Helical" evidence="5">
    <location>
        <begin position="54"/>
        <end position="74"/>
    </location>
</feature>
<comment type="subcellular location">
    <subcellularLocation>
        <location evidence="1">Membrane</location>
        <topology evidence="1">Multi-pass membrane protein</topology>
    </subcellularLocation>
</comment>
<keyword evidence="2 5" id="KW-0812">Transmembrane</keyword>